<dbReference type="EMBL" id="VSSQ01026959">
    <property type="protein sequence ID" value="MPM75930.1"/>
    <property type="molecule type" value="Genomic_DNA"/>
</dbReference>
<name>A0A645CG64_9ZZZZ</name>
<reference evidence="3" key="1">
    <citation type="submission" date="2019-08" db="EMBL/GenBank/DDBJ databases">
        <authorList>
            <person name="Kucharzyk K."/>
            <person name="Murdoch R.W."/>
            <person name="Higgins S."/>
            <person name="Loffler F."/>
        </authorList>
    </citation>
    <scope>NUCLEOTIDE SEQUENCE</scope>
</reference>
<feature type="domain" description="HTH tetR-type" evidence="2">
    <location>
        <begin position="4"/>
        <end position="64"/>
    </location>
</feature>
<dbReference type="InterPro" id="IPR050624">
    <property type="entry name" value="HTH-type_Tx_Regulator"/>
</dbReference>
<dbReference type="InterPro" id="IPR001647">
    <property type="entry name" value="HTH_TetR"/>
</dbReference>
<dbReference type="PROSITE" id="PS50977">
    <property type="entry name" value="HTH_TETR_2"/>
    <property type="match status" value="1"/>
</dbReference>
<comment type="caution">
    <text evidence="3">The sequence shown here is derived from an EMBL/GenBank/DDBJ whole genome shotgun (WGS) entry which is preliminary data.</text>
</comment>
<evidence type="ECO:0000256" key="1">
    <source>
        <dbReference type="ARBA" id="ARBA00023125"/>
    </source>
</evidence>
<organism evidence="3">
    <name type="scientific">bioreactor metagenome</name>
    <dbReference type="NCBI Taxonomy" id="1076179"/>
    <lineage>
        <taxon>unclassified sequences</taxon>
        <taxon>metagenomes</taxon>
        <taxon>ecological metagenomes</taxon>
    </lineage>
</organism>
<evidence type="ECO:0000259" key="2">
    <source>
        <dbReference type="PROSITE" id="PS50977"/>
    </source>
</evidence>
<sequence length="191" mass="21780">MHATSTKQNLILSLLKLGSQRGLEAISLSTLAKENNISKAAIFHHFASREAMIEELFDYCNTLAYQQMATISLTGKPSEVLRRAMDHWHDLYANAPMRHFYRIIQTEALTHQAAKAIQTTLDEMLRGQSGILLESLSESSRLIIEDLDLAVLTFSSVVQQFLRRVLLDETEDVEWEEERFIQSFCALYQGT</sequence>
<dbReference type="PANTHER" id="PTHR43479">
    <property type="entry name" value="ACREF/ENVCD OPERON REPRESSOR-RELATED"/>
    <property type="match status" value="1"/>
</dbReference>
<keyword evidence="1" id="KW-0238">DNA-binding</keyword>
<dbReference type="PANTHER" id="PTHR43479:SF11">
    <property type="entry name" value="ACREF_ENVCD OPERON REPRESSOR-RELATED"/>
    <property type="match status" value="1"/>
</dbReference>
<dbReference type="GO" id="GO:0003677">
    <property type="term" value="F:DNA binding"/>
    <property type="evidence" value="ECO:0007669"/>
    <property type="project" value="UniProtKB-KW"/>
</dbReference>
<dbReference type="AlphaFoldDB" id="A0A645CG64"/>
<proteinExistence type="predicted"/>
<dbReference type="SUPFAM" id="SSF46689">
    <property type="entry name" value="Homeodomain-like"/>
    <property type="match status" value="1"/>
</dbReference>
<dbReference type="InterPro" id="IPR009057">
    <property type="entry name" value="Homeodomain-like_sf"/>
</dbReference>
<accession>A0A645CG64</accession>
<dbReference type="Pfam" id="PF00440">
    <property type="entry name" value="TetR_N"/>
    <property type="match status" value="1"/>
</dbReference>
<gene>
    <name evidence="3" type="ORF">SDC9_122925</name>
</gene>
<protein>
    <recommendedName>
        <fullName evidence="2">HTH tetR-type domain-containing protein</fullName>
    </recommendedName>
</protein>
<dbReference type="Gene3D" id="1.10.357.10">
    <property type="entry name" value="Tetracycline Repressor, domain 2"/>
    <property type="match status" value="1"/>
</dbReference>
<evidence type="ECO:0000313" key="3">
    <source>
        <dbReference type="EMBL" id="MPM75930.1"/>
    </source>
</evidence>